<evidence type="ECO:0000313" key="2">
    <source>
        <dbReference type="EMBL" id="MFC4720576.1"/>
    </source>
</evidence>
<dbReference type="RefSeq" id="WP_204652943.1">
    <property type="nucleotide sequence ID" value="NZ_JAFBFD010000003.1"/>
</dbReference>
<comment type="caution">
    <text evidence="2">The sequence shown here is derived from an EMBL/GenBank/DDBJ whole genome shotgun (WGS) entry which is preliminary data.</text>
</comment>
<proteinExistence type="predicted"/>
<keyword evidence="1" id="KW-0812">Transmembrane</keyword>
<accession>A0ABV9MX30</accession>
<feature type="transmembrane region" description="Helical" evidence="1">
    <location>
        <begin position="42"/>
        <end position="59"/>
    </location>
</feature>
<keyword evidence="1" id="KW-0472">Membrane</keyword>
<reference evidence="3" key="1">
    <citation type="journal article" date="2019" name="Int. J. Syst. Evol. Microbiol.">
        <title>The Global Catalogue of Microorganisms (GCM) 10K type strain sequencing project: providing services to taxonomists for standard genome sequencing and annotation.</title>
        <authorList>
            <consortium name="The Broad Institute Genomics Platform"/>
            <consortium name="The Broad Institute Genome Sequencing Center for Infectious Disease"/>
            <person name="Wu L."/>
            <person name="Ma J."/>
        </authorList>
    </citation>
    <scope>NUCLEOTIDE SEQUENCE [LARGE SCALE GENOMIC DNA]</scope>
    <source>
        <strain evidence="3">CGMCC 1.19032</strain>
    </source>
</reference>
<dbReference type="Proteomes" id="UP001595969">
    <property type="component" value="Unassembled WGS sequence"/>
</dbReference>
<dbReference type="Pfam" id="PF11877">
    <property type="entry name" value="DUF3397"/>
    <property type="match status" value="1"/>
</dbReference>
<gene>
    <name evidence="2" type="ORF">ACFO5I_12665</name>
</gene>
<feature type="transmembrane region" description="Helical" evidence="1">
    <location>
        <begin position="98"/>
        <end position="121"/>
    </location>
</feature>
<keyword evidence="3" id="KW-1185">Reference proteome</keyword>
<organism evidence="2 3">
    <name type="scientific">Enterococcus lemanii</name>
    <dbReference type="NCBI Taxonomy" id="1159752"/>
    <lineage>
        <taxon>Bacteria</taxon>
        <taxon>Bacillati</taxon>
        <taxon>Bacillota</taxon>
        <taxon>Bacilli</taxon>
        <taxon>Lactobacillales</taxon>
        <taxon>Enterococcaceae</taxon>
        <taxon>Enterococcus</taxon>
    </lineage>
</organism>
<dbReference type="InterPro" id="IPR024515">
    <property type="entry name" value="DUF3397"/>
</dbReference>
<protein>
    <submittedName>
        <fullName evidence="2">DUF3397 domain-containing protein</fullName>
    </submittedName>
</protein>
<name>A0ABV9MX30_9ENTE</name>
<dbReference type="EMBL" id="JBHSGS010000065">
    <property type="protein sequence ID" value="MFC4720576.1"/>
    <property type="molecule type" value="Genomic_DNA"/>
</dbReference>
<evidence type="ECO:0000256" key="1">
    <source>
        <dbReference type="SAM" id="Phobius"/>
    </source>
</evidence>
<keyword evidence="1" id="KW-1133">Transmembrane helix</keyword>
<sequence length="124" mass="14589">MQSMFPSLIFWYVFPLVVIFLMRLLVSLSSLDRRFSIKTPDLAVPFLLFGIHRLSFLIFKESLFPYLVITLSLLGIGIAFFQAYFYEEIEFPRFFKMYWRSVFLFALVVHVSLIVLSLILLSVS</sequence>
<feature type="transmembrane region" description="Helical" evidence="1">
    <location>
        <begin position="65"/>
        <end position="86"/>
    </location>
</feature>
<feature type="transmembrane region" description="Helical" evidence="1">
    <location>
        <begin position="12"/>
        <end position="30"/>
    </location>
</feature>
<evidence type="ECO:0000313" key="3">
    <source>
        <dbReference type="Proteomes" id="UP001595969"/>
    </source>
</evidence>